<feature type="transmembrane region" description="Helical" evidence="1">
    <location>
        <begin position="36"/>
        <end position="57"/>
    </location>
</feature>
<protein>
    <submittedName>
        <fullName evidence="2">Uncharacterized protein</fullName>
    </submittedName>
</protein>
<name>A0ABV5I5L8_9ACTN</name>
<accession>A0ABV5I5L8</accession>
<keyword evidence="1" id="KW-0472">Membrane</keyword>
<evidence type="ECO:0000313" key="3">
    <source>
        <dbReference type="Proteomes" id="UP001589647"/>
    </source>
</evidence>
<keyword evidence="1" id="KW-1133">Transmembrane helix</keyword>
<feature type="transmembrane region" description="Helical" evidence="1">
    <location>
        <begin position="12"/>
        <end position="30"/>
    </location>
</feature>
<evidence type="ECO:0000313" key="2">
    <source>
        <dbReference type="EMBL" id="MFB9199741.1"/>
    </source>
</evidence>
<evidence type="ECO:0000256" key="1">
    <source>
        <dbReference type="SAM" id="Phobius"/>
    </source>
</evidence>
<reference evidence="2 3" key="1">
    <citation type="submission" date="2024-09" db="EMBL/GenBank/DDBJ databases">
        <authorList>
            <person name="Sun Q."/>
            <person name="Mori K."/>
        </authorList>
    </citation>
    <scope>NUCLEOTIDE SEQUENCE [LARGE SCALE GENOMIC DNA]</scope>
    <source>
        <strain evidence="2 3">CCM 3426</strain>
    </source>
</reference>
<dbReference type="InterPro" id="IPR036259">
    <property type="entry name" value="MFS_trans_sf"/>
</dbReference>
<dbReference type="Gene3D" id="1.20.1250.20">
    <property type="entry name" value="MFS general substrate transporter like domains"/>
    <property type="match status" value="1"/>
</dbReference>
<gene>
    <name evidence="2" type="ORF">ACFFV7_00945</name>
</gene>
<sequence length="156" mass="15612">MLAGRFHPRTVAVAGSAVSAAGMAVMLAALDPSVPYAWLGTALGLVGAGGGLFITANTTAIMMDATQDRLGVVNGVRLMLVNVSTVISTAMSLAIVAAAVPAAERHLVYAADPARLAGVADVLQDGYRLAVAVLLVLAVAATAVTAVSRTGTRRTG</sequence>
<dbReference type="SUPFAM" id="SSF103473">
    <property type="entry name" value="MFS general substrate transporter"/>
    <property type="match status" value="1"/>
</dbReference>
<organism evidence="2 3">
    <name type="scientific">Nonomuraea spiralis</name>
    <dbReference type="NCBI Taxonomy" id="46182"/>
    <lineage>
        <taxon>Bacteria</taxon>
        <taxon>Bacillati</taxon>
        <taxon>Actinomycetota</taxon>
        <taxon>Actinomycetes</taxon>
        <taxon>Streptosporangiales</taxon>
        <taxon>Streptosporangiaceae</taxon>
        <taxon>Nonomuraea</taxon>
    </lineage>
</organism>
<keyword evidence="3" id="KW-1185">Reference proteome</keyword>
<comment type="caution">
    <text evidence="2">The sequence shown here is derived from an EMBL/GenBank/DDBJ whole genome shotgun (WGS) entry which is preliminary data.</text>
</comment>
<keyword evidence="1" id="KW-0812">Transmembrane</keyword>
<proteinExistence type="predicted"/>
<dbReference type="RefSeq" id="WP_189645431.1">
    <property type="nucleotide sequence ID" value="NZ_BMRC01000001.1"/>
</dbReference>
<dbReference type="EMBL" id="JBHMEI010000001">
    <property type="protein sequence ID" value="MFB9199741.1"/>
    <property type="molecule type" value="Genomic_DNA"/>
</dbReference>
<feature type="transmembrane region" description="Helical" evidence="1">
    <location>
        <begin position="78"/>
        <end position="100"/>
    </location>
</feature>
<feature type="transmembrane region" description="Helical" evidence="1">
    <location>
        <begin position="126"/>
        <end position="147"/>
    </location>
</feature>
<dbReference type="Proteomes" id="UP001589647">
    <property type="component" value="Unassembled WGS sequence"/>
</dbReference>